<evidence type="ECO:0000313" key="1">
    <source>
        <dbReference type="EMBL" id="KEH17218.1"/>
    </source>
</evidence>
<dbReference type="eggNOG" id="ENOG502R8I7">
    <property type="taxonomic scope" value="Eukaryota"/>
</dbReference>
<evidence type="ECO:0000313" key="2">
    <source>
        <dbReference type="EnsemblPlants" id="KEH17218"/>
    </source>
</evidence>
<dbReference type="AlphaFoldDB" id="G7ZUG2"/>
<reference evidence="1 3" key="1">
    <citation type="journal article" date="2011" name="Nature">
        <title>The Medicago genome provides insight into the evolution of rhizobial symbioses.</title>
        <authorList>
            <person name="Young N.D."/>
            <person name="Debelle F."/>
            <person name="Oldroyd G.E."/>
            <person name="Geurts R."/>
            <person name="Cannon S.B."/>
            <person name="Udvardi M.K."/>
            <person name="Benedito V.A."/>
            <person name="Mayer K.F."/>
            <person name="Gouzy J."/>
            <person name="Schoof H."/>
            <person name="Van de Peer Y."/>
            <person name="Proost S."/>
            <person name="Cook D.R."/>
            <person name="Meyers B.C."/>
            <person name="Spannagl M."/>
            <person name="Cheung F."/>
            <person name="De Mita S."/>
            <person name="Krishnakumar V."/>
            <person name="Gundlach H."/>
            <person name="Zhou S."/>
            <person name="Mudge J."/>
            <person name="Bharti A.K."/>
            <person name="Murray J.D."/>
            <person name="Naoumkina M.A."/>
            <person name="Rosen B."/>
            <person name="Silverstein K.A."/>
            <person name="Tang H."/>
            <person name="Rombauts S."/>
            <person name="Zhao P.X."/>
            <person name="Zhou P."/>
            <person name="Barbe V."/>
            <person name="Bardou P."/>
            <person name="Bechner M."/>
            <person name="Bellec A."/>
            <person name="Berger A."/>
            <person name="Berges H."/>
            <person name="Bidwell S."/>
            <person name="Bisseling T."/>
            <person name="Choisne N."/>
            <person name="Couloux A."/>
            <person name="Denny R."/>
            <person name="Deshpande S."/>
            <person name="Dai X."/>
            <person name="Doyle J.J."/>
            <person name="Dudez A.M."/>
            <person name="Farmer A.D."/>
            <person name="Fouteau S."/>
            <person name="Franken C."/>
            <person name="Gibelin C."/>
            <person name="Gish J."/>
            <person name="Goldstein S."/>
            <person name="Gonzalez A.J."/>
            <person name="Green P.J."/>
            <person name="Hallab A."/>
            <person name="Hartog M."/>
            <person name="Hua A."/>
            <person name="Humphray S.J."/>
            <person name="Jeong D.H."/>
            <person name="Jing Y."/>
            <person name="Jocker A."/>
            <person name="Kenton S.M."/>
            <person name="Kim D.J."/>
            <person name="Klee K."/>
            <person name="Lai H."/>
            <person name="Lang C."/>
            <person name="Lin S."/>
            <person name="Macmil S.L."/>
            <person name="Magdelenat G."/>
            <person name="Matthews L."/>
            <person name="McCorrison J."/>
            <person name="Monaghan E.L."/>
            <person name="Mun J.H."/>
            <person name="Najar F.Z."/>
            <person name="Nicholson C."/>
            <person name="Noirot C."/>
            <person name="O'Bleness M."/>
            <person name="Paule C.R."/>
            <person name="Poulain J."/>
            <person name="Prion F."/>
            <person name="Qin B."/>
            <person name="Qu C."/>
            <person name="Retzel E.F."/>
            <person name="Riddle C."/>
            <person name="Sallet E."/>
            <person name="Samain S."/>
            <person name="Samson N."/>
            <person name="Sanders I."/>
            <person name="Saurat O."/>
            <person name="Scarpelli C."/>
            <person name="Schiex T."/>
            <person name="Segurens B."/>
            <person name="Severin A.J."/>
            <person name="Sherrier D.J."/>
            <person name="Shi R."/>
            <person name="Sims S."/>
            <person name="Singer S.R."/>
            <person name="Sinharoy S."/>
            <person name="Sterck L."/>
            <person name="Viollet A."/>
            <person name="Wang B.B."/>
            <person name="Wang K."/>
            <person name="Wang M."/>
            <person name="Wang X."/>
            <person name="Warfsmann J."/>
            <person name="Weissenbach J."/>
            <person name="White D.D."/>
            <person name="White J.D."/>
            <person name="Wiley G.B."/>
            <person name="Wincker P."/>
            <person name="Xing Y."/>
            <person name="Yang L."/>
            <person name="Yao Z."/>
            <person name="Ying F."/>
            <person name="Zhai J."/>
            <person name="Zhou L."/>
            <person name="Zuber A."/>
            <person name="Denarie J."/>
            <person name="Dixon R.A."/>
            <person name="May G.D."/>
            <person name="Schwartz D.C."/>
            <person name="Rogers J."/>
            <person name="Quetier F."/>
            <person name="Town C.D."/>
            <person name="Roe B.A."/>
        </authorList>
    </citation>
    <scope>NUCLEOTIDE SEQUENCE [LARGE SCALE GENOMIC DNA]</scope>
    <source>
        <strain evidence="1">A17</strain>
        <strain evidence="2 3">cv. Jemalong A17</strain>
    </source>
</reference>
<protein>
    <submittedName>
        <fullName evidence="1 2">Uncharacterized protein</fullName>
    </submittedName>
</protein>
<dbReference type="EnsemblPlants" id="KEH17218">
    <property type="protein sequence ID" value="KEH17218"/>
    <property type="gene ID" value="MTR_0030s0060"/>
</dbReference>
<dbReference type="EMBL" id="KL402755">
    <property type="protein sequence ID" value="KEH17218.1"/>
    <property type="molecule type" value="Genomic_DNA"/>
</dbReference>
<dbReference type="OMA" id="FKEECHT"/>
<proteinExistence type="predicted"/>
<gene>
    <name evidence="1" type="ORF">MTR_0030s0060</name>
</gene>
<accession>G7ZUG2</accession>
<reference evidence="1 3" key="2">
    <citation type="journal article" date="2014" name="BMC Genomics">
        <title>An improved genome release (version Mt4.0) for the model legume Medicago truncatula.</title>
        <authorList>
            <person name="Tang H."/>
            <person name="Krishnakumar V."/>
            <person name="Bidwell S."/>
            <person name="Rosen B."/>
            <person name="Chan A."/>
            <person name="Zhou S."/>
            <person name="Gentzbittel L."/>
            <person name="Childs K.L."/>
            <person name="Yandell M."/>
            <person name="Gundlach H."/>
            <person name="Mayer K.F."/>
            <person name="Schwartz D.C."/>
            <person name="Town C.D."/>
        </authorList>
    </citation>
    <scope>GENOME REANNOTATION</scope>
    <source>
        <strain evidence="1">A17</strain>
        <strain evidence="2 3">cv. Jemalong A17</strain>
    </source>
</reference>
<dbReference type="PaxDb" id="3880-AES82850"/>
<dbReference type="HOGENOM" id="CLU_1671940_0_0_1"/>
<sequence length="158" mass="17959">MYIVLGMVLRIDISHATSSRMNIRANLTRAKEDNINEVFFLQASQGNQLSVVRPVMTNEEIRKDFLTLAQAMMTQVNQDVGLMVNAIERTMDSILRDFARMNALIFLGFKEECHTAMLNDDMNISRLKGGSPNTLHPDLDAPKKNHFYALQDKKGKRS</sequence>
<dbReference type="Proteomes" id="UP000002051">
    <property type="component" value="Unassembled WGS sequence"/>
</dbReference>
<name>G7ZUG2_MEDTR</name>
<reference evidence="2" key="3">
    <citation type="submission" date="2015-06" db="UniProtKB">
        <authorList>
            <consortium name="EnsemblPlants"/>
        </authorList>
    </citation>
    <scope>IDENTIFICATION</scope>
    <source>
        <strain evidence="2">cv. Jemalong A17</strain>
    </source>
</reference>
<evidence type="ECO:0000313" key="3">
    <source>
        <dbReference type="Proteomes" id="UP000002051"/>
    </source>
</evidence>
<organism evidence="1 3">
    <name type="scientific">Medicago truncatula</name>
    <name type="common">Barrel medic</name>
    <name type="synonym">Medicago tribuloides</name>
    <dbReference type="NCBI Taxonomy" id="3880"/>
    <lineage>
        <taxon>Eukaryota</taxon>
        <taxon>Viridiplantae</taxon>
        <taxon>Streptophyta</taxon>
        <taxon>Embryophyta</taxon>
        <taxon>Tracheophyta</taxon>
        <taxon>Spermatophyta</taxon>
        <taxon>Magnoliopsida</taxon>
        <taxon>eudicotyledons</taxon>
        <taxon>Gunneridae</taxon>
        <taxon>Pentapetalae</taxon>
        <taxon>rosids</taxon>
        <taxon>fabids</taxon>
        <taxon>Fabales</taxon>
        <taxon>Fabaceae</taxon>
        <taxon>Papilionoideae</taxon>
        <taxon>50 kb inversion clade</taxon>
        <taxon>NPAAA clade</taxon>
        <taxon>Hologalegina</taxon>
        <taxon>IRL clade</taxon>
        <taxon>Trifolieae</taxon>
        <taxon>Medicago</taxon>
    </lineage>
</organism>
<keyword evidence="3" id="KW-1185">Reference proteome</keyword>